<evidence type="ECO:0000256" key="12">
    <source>
        <dbReference type="ARBA" id="ARBA00063272"/>
    </source>
</evidence>
<dbReference type="InterPro" id="IPR020841">
    <property type="entry name" value="PKS_Beta-ketoAc_synthase_dom"/>
</dbReference>
<dbReference type="SUPFAM" id="SSF47336">
    <property type="entry name" value="ACP-like"/>
    <property type="match status" value="1"/>
</dbReference>
<dbReference type="Pfam" id="PF00698">
    <property type="entry name" value="Acyl_transf_1"/>
    <property type="match status" value="2"/>
</dbReference>
<dbReference type="Pfam" id="PF22953">
    <property type="entry name" value="SpnB_Rossmann"/>
    <property type="match status" value="2"/>
</dbReference>
<dbReference type="InterPro" id="IPR032821">
    <property type="entry name" value="PKS_assoc"/>
</dbReference>
<dbReference type="Gene3D" id="3.30.70.3290">
    <property type="match status" value="2"/>
</dbReference>
<keyword evidence="7" id="KW-0511">Multifunctional enzyme</keyword>
<dbReference type="InterPro" id="IPR042104">
    <property type="entry name" value="PKS_dehydratase_sf"/>
</dbReference>
<dbReference type="PANTHER" id="PTHR43775:SF51">
    <property type="entry name" value="INACTIVE PHENOLPHTHIOCEROL SYNTHESIS POLYKETIDE SYNTHASE TYPE I PKS1-RELATED"/>
    <property type="match status" value="1"/>
</dbReference>
<dbReference type="Pfam" id="PF14765">
    <property type="entry name" value="PS-DH"/>
    <property type="match status" value="2"/>
</dbReference>
<dbReference type="Pfam" id="PF02801">
    <property type="entry name" value="Ketoacyl-synt_C"/>
    <property type="match status" value="2"/>
</dbReference>
<dbReference type="PROSITE" id="PS52004">
    <property type="entry name" value="KS3_2"/>
    <property type="match status" value="2"/>
</dbReference>
<dbReference type="InterPro" id="IPR014043">
    <property type="entry name" value="Acyl_transferase_dom"/>
</dbReference>
<keyword evidence="19" id="KW-1185">Reference proteome</keyword>
<feature type="region of interest" description="C-terminal hotdog fold" evidence="14">
    <location>
        <begin position="1065"/>
        <end position="1202"/>
    </location>
</feature>
<comment type="catalytic activity">
    <reaction evidence="9">
        <text>6 (S)-methylmalonyl-CoA + propanoyl-CoA + 6 NADPH + 12 H(+) = 6-deoxyerythronolide B + 6 CO2 + 6 NADP(+) + 7 CoA + H2O</text>
        <dbReference type="Rhea" id="RHEA:23068"/>
        <dbReference type="ChEBI" id="CHEBI:15377"/>
        <dbReference type="ChEBI" id="CHEBI:15378"/>
        <dbReference type="ChEBI" id="CHEBI:16089"/>
        <dbReference type="ChEBI" id="CHEBI:16526"/>
        <dbReference type="ChEBI" id="CHEBI:57287"/>
        <dbReference type="ChEBI" id="CHEBI:57327"/>
        <dbReference type="ChEBI" id="CHEBI:57392"/>
        <dbReference type="ChEBI" id="CHEBI:57783"/>
        <dbReference type="ChEBI" id="CHEBI:58349"/>
        <dbReference type="EC" id="2.3.1.94"/>
    </reaction>
</comment>
<feature type="active site" description="Proton acceptor; for dehydratase activity" evidence="14">
    <location>
        <position position="2600"/>
    </location>
</feature>
<evidence type="ECO:0000256" key="2">
    <source>
        <dbReference type="ARBA" id="ARBA00022450"/>
    </source>
</evidence>
<dbReference type="SMART" id="SM01294">
    <property type="entry name" value="PKS_PP_betabranch"/>
    <property type="match status" value="2"/>
</dbReference>
<dbReference type="InterPro" id="IPR020802">
    <property type="entry name" value="TesA-like"/>
</dbReference>
<comment type="cofactor">
    <cofactor evidence="1">
        <name>pantetheine 4'-phosphate</name>
        <dbReference type="ChEBI" id="CHEBI:47942"/>
    </cofactor>
</comment>
<dbReference type="InterPro" id="IPR036291">
    <property type="entry name" value="NAD(P)-bd_dom_sf"/>
</dbReference>
<dbReference type="PANTHER" id="PTHR43775">
    <property type="entry name" value="FATTY ACID SYNTHASE"/>
    <property type="match status" value="1"/>
</dbReference>
<dbReference type="InterPro" id="IPR018201">
    <property type="entry name" value="Ketoacyl_synth_AS"/>
</dbReference>
<keyword evidence="6" id="KW-0045">Antibiotic biosynthesis</keyword>
<dbReference type="Gene3D" id="3.40.50.720">
    <property type="entry name" value="NAD(P)-binding Rossmann-like Domain"/>
    <property type="match status" value="2"/>
</dbReference>
<keyword evidence="8" id="KW-0012">Acyltransferase</keyword>
<dbReference type="SUPFAM" id="SSF52151">
    <property type="entry name" value="FabD/lysophospholipase-like"/>
    <property type="match status" value="2"/>
</dbReference>
<dbReference type="Gene3D" id="3.10.129.110">
    <property type="entry name" value="Polyketide synthase dehydratase"/>
    <property type="match status" value="2"/>
</dbReference>
<dbReference type="InterPro" id="IPR013968">
    <property type="entry name" value="PKS_KR"/>
</dbReference>
<dbReference type="Pfam" id="PF08659">
    <property type="entry name" value="KR"/>
    <property type="match status" value="2"/>
</dbReference>
<dbReference type="SUPFAM" id="SSF55048">
    <property type="entry name" value="Probable ACP-binding domain of malonyl-CoA ACP transacylase"/>
    <property type="match status" value="2"/>
</dbReference>
<dbReference type="InterPro" id="IPR001031">
    <property type="entry name" value="Thioesterase"/>
</dbReference>
<dbReference type="SMART" id="SM00826">
    <property type="entry name" value="PKS_DH"/>
    <property type="match status" value="2"/>
</dbReference>
<keyword evidence="2" id="KW-0596">Phosphopantetheine</keyword>
<dbReference type="PROSITE" id="PS00606">
    <property type="entry name" value="KS3_1"/>
    <property type="match status" value="2"/>
</dbReference>
<dbReference type="InterPro" id="IPR049900">
    <property type="entry name" value="PKS_mFAS_DH"/>
</dbReference>
<dbReference type="InterPro" id="IPR055123">
    <property type="entry name" value="SpnB-like_Rossmann"/>
</dbReference>
<evidence type="ECO:0000259" key="15">
    <source>
        <dbReference type="PROSITE" id="PS50075"/>
    </source>
</evidence>
<feature type="active site" description="Proton acceptor; for dehydratase activity" evidence="14">
    <location>
        <position position="960"/>
    </location>
</feature>
<evidence type="ECO:0000259" key="17">
    <source>
        <dbReference type="PROSITE" id="PS52019"/>
    </source>
</evidence>
<comment type="pathway">
    <text evidence="11">Antibiotic biosynthesis; erythromycin biosynthesis.</text>
</comment>
<dbReference type="Pfam" id="PF00550">
    <property type="entry name" value="PP-binding"/>
    <property type="match status" value="2"/>
</dbReference>
<dbReference type="GO" id="GO:0004312">
    <property type="term" value="F:fatty acid synthase activity"/>
    <property type="evidence" value="ECO:0007669"/>
    <property type="project" value="TreeGrafter"/>
</dbReference>
<evidence type="ECO:0000313" key="19">
    <source>
        <dbReference type="Proteomes" id="UP000239494"/>
    </source>
</evidence>
<dbReference type="EC" id="2.3.1.94" evidence="13"/>
<dbReference type="SMART" id="SM00822">
    <property type="entry name" value="PKS_KR"/>
    <property type="match status" value="2"/>
</dbReference>
<gene>
    <name evidence="18" type="ORF">CLV43_1168</name>
</gene>
<dbReference type="EMBL" id="PVTF01000016">
    <property type="protein sequence ID" value="PRY34502.1"/>
    <property type="molecule type" value="Genomic_DNA"/>
</dbReference>
<dbReference type="Gene3D" id="3.40.47.10">
    <property type="match status" value="2"/>
</dbReference>
<dbReference type="InterPro" id="IPR014031">
    <property type="entry name" value="Ketoacyl_synth_C"/>
</dbReference>
<dbReference type="InterPro" id="IPR049552">
    <property type="entry name" value="PKS_DH_N"/>
</dbReference>
<evidence type="ECO:0000256" key="3">
    <source>
        <dbReference type="ARBA" id="ARBA00022553"/>
    </source>
</evidence>
<dbReference type="InterPro" id="IPR006162">
    <property type="entry name" value="Ppantetheine_attach_site"/>
</dbReference>
<dbReference type="Gene3D" id="3.40.50.1820">
    <property type="entry name" value="alpha/beta hydrolase"/>
    <property type="match status" value="1"/>
</dbReference>
<evidence type="ECO:0000256" key="6">
    <source>
        <dbReference type="ARBA" id="ARBA00023194"/>
    </source>
</evidence>
<dbReference type="InterPro" id="IPR016036">
    <property type="entry name" value="Malonyl_transacylase_ACP-bd"/>
</dbReference>
<comment type="caution">
    <text evidence="18">The sequence shown here is derived from an EMBL/GenBank/DDBJ whole genome shotgun (WGS) entry which is preliminary data.</text>
</comment>
<feature type="region of interest" description="N-terminal hotdog fold" evidence="14">
    <location>
        <begin position="928"/>
        <end position="1053"/>
    </location>
</feature>
<dbReference type="SMART" id="SM00824">
    <property type="entry name" value="PKS_TE"/>
    <property type="match status" value="1"/>
</dbReference>
<feature type="region of interest" description="N-terminal hotdog fold" evidence="14">
    <location>
        <begin position="2568"/>
        <end position="2689"/>
    </location>
</feature>
<evidence type="ECO:0000256" key="5">
    <source>
        <dbReference type="ARBA" id="ARBA00022737"/>
    </source>
</evidence>
<dbReference type="Pfam" id="PF16197">
    <property type="entry name" value="KAsynt_C_assoc"/>
    <property type="match status" value="2"/>
</dbReference>
<dbReference type="InterPro" id="IPR014030">
    <property type="entry name" value="Ketoacyl_synth_N"/>
</dbReference>
<dbReference type="InterPro" id="IPR036299">
    <property type="entry name" value="Polyketide_synth_docking_sf"/>
</dbReference>
<feature type="region of interest" description="C-terminal hotdog fold" evidence="14">
    <location>
        <begin position="2701"/>
        <end position="2836"/>
    </location>
</feature>
<dbReference type="SUPFAM" id="SSF101173">
    <property type="entry name" value="Docking domain B of the erythromycin polyketide synthase (DEBS)"/>
    <property type="match status" value="1"/>
</dbReference>
<evidence type="ECO:0000256" key="7">
    <source>
        <dbReference type="ARBA" id="ARBA00023268"/>
    </source>
</evidence>
<keyword evidence="5" id="KW-0677">Repeat</keyword>
<evidence type="ECO:0000256" key="11">
    <source>
        <dbReference type="ARBA" id="ARBA00060622"/>
    </source>
</evidence>
<dbReference type="CDD" id="cd00833">
    <property type="entry name" value="PKS"/>
    <property type="match status" value="2"/>
</dbReference>
<dbReference type="InterPro" id="IPR016035">
    <property type="entry name" value="Acyl_Trfase/lysoPLipase"/>
</dbReference>
<organism evidence="18 19">
    <name type="scientific">Umezawaea tangerina</name>
    <dbReference type="NCBI Taxonomy" id="84725"/>
    <lineage>
        <taxon>Bacteria</taxon>
        <taxon>Bacillati</taxon>
        <taxon>Actinomycetota</taxon>
        <taxon>Actinomycetes</taxon>
        <taxon>Pseudonocardiales</taxon>
        <taxon>Pseudonocardiaceae</taxon>
        <taxon>Umezawaea</taxon>
    </lineage>
</organism>
<evidence type="ECO:0000256" key="14">
    <source>
        <dbReference type="PROSITE-ProRule" id="PRU01363"/>
    </source>
</evidence>
<dbReference type="SMART" id="SM00827">
    <property type="entry name" value="PKS_AT"/>
    <property type="match status" value="2"/>
</dbReference>
<dbReference type="InterPro" id="IPR015083">
    <property type="entry name" value="NorB/c/GfsB-D-like_docking"/>
</dbReference>
<dbReference type="Pfam" id="PF21089">
    <property type="entry name" value="PKS_DH_N"/>
    <property type="match status" value="2"/>
</dbReference>
<dbReference type="SUPFAM" id="SSF53474">
    <property type="entry name" value="alpha/beta-Hydrolases"/>
    <property type="match status" value="1"/>
</dbReference>
<feature type="active site" description="Proton donor; for dehydratase activity" evidence="14">
    <location>
        <position position="1124"/>
    </location>
</feature>
<dbReference type="FunFam" id="3.40.366.10:FF:000002">
    <property type="entry name" value="Probable polyketide synthase 2"/>
    <property type="match status" value="1"/>
</dbReference>
<dbReference type="GO" id="GO:0031177">
    <property type="term" value="F:phosphopantetheine binding"/>
    <property type="evidence" value="ECO:0007669"/>
    <property type="project" value="InterPro"/>
</dbReference>
<dbReference type="InterPro" id="IPR020806">
    <property type="entry name" value="PKS_PP-bd"/>
</dbReference>
<comment type="function">
    <text evidence="10">Involved in the biosynthesis of antibiotic erythromycin via the biosynthesis of its aglycone precursor, 6-deoxyerythronolide B (6-dEB).</text>
</comment>
<comment type="subunit">
    <text evidence="12">Homodimer. Erythronolide synthase is composed of EryAI, EryAII and EryAIII multimodular (2 modules) polypeptides each coding for a functional synthase subunit which participates in 2 of the six FAS-like elongation steps required for formation of the polyketide. Module 1, 2, 3, 4, 5, and 6 participating in biosynthesis steps 1, 2, 3, 4, 5, and 6, respectively.</text>
</comment>
<evidence type="ECO:0000313" key="18">
    <source>
        <dbReference type="EMBL" id="PRY34502.1"/>
    </source>
</evidence>
<dbReference type="SMART" id="SM00825">
    <property type="entry name" value="PKS_KS"/>
    <property type="match status" value="2"/>
</dbReference>
<dbReference type="Pfam" id="PF00975">
    <property type="entry name" value="Thioesterase"/>
    <property type="match status" value="1"/>
</dbReference>
<feature type="domain" description="PKS/mFAS DH" evidence="17">
    <location>
        <begin position="928"/>
        <end position="1202"/>
    </location>
</feature>
<dbReference type="InterPro" id="IPR009081">
    <property type="entry name" value="PP-bd_ACP"/>
</dbReference>
<dbReference type="Gene3D" id="1.10.1200.10">
    <property type="entry name" value="ACP-like"/>
    <property type="match status" value="2"/>
</dbReference>
<evidence type="ECO:0000256" key="1">
    <source>
        <dbReference type="ARBA" id="ARBA00001957"/>
    </source>
</evidence>
<protein>
    <recommendedName>
        <fullName evidence="13">6-deoxyerythronolide-B synthase</fullName>
        <ecNumber evidence="13">2.3.1.94</ecNumber>
    </recommendedName>
</protein>
<feature type="active site" description="Proton donor; for dehydratase activity" evidence="14">
    <location>
        <position position="2758"/>
    </location>
</feature>
<dbReference type="InterPro" id="IPR049551">
    <property type="entry name" value="PKS_DH_C"/>
</dbReference>
<feature type="domain" description="Ketosynthase family 3 (KS3)" evidence="16">
    <location>
        <begin position="35"/>
        <end position="459"/>
    </location>
</feature>
<dbReference type="Pfam" id="PF08990">
    <property type="entry name" value="Docking"/>
    <property type="match status" value="1"/>
</dbReference>
<evidence type="ECO:0000256" key="8">
    <source>
        <dbReference type="ARBA" id="ARBA00023315"/>
    </source>
</evidence>
<dbReference type="InterPro" id="IPR029058">
    <property type="entry name" value="AB_hydrolase_fold"/>
</dbReference>
<evidence type="ECO:0000259" key="16">
    <source>
        <dbReference type="PROSITE" id="PS52004"/>
    </source>
</evidence>
<dbReference type="Proteomes" id="UP000239494">
    <property type="component" value="Unassembled WGS sequence"/>
</dbReference>
<keyword evidence="3" id="KW-0597">Phosphoprotein</keyword>
<dbReference type="CDD" id="cd08956">
    <property type="entry name" value="KR_3_FAS_SDR_x"/>
    <property type="match status" value="2"/>
</dbReference>
<evidence type="ECO:0000256" key="9">
    <source>
        <dbReference type="ARBA" id="ARBA00052442"/>
    </source>
</evidence>
<reference evidence="18 19" key="1">
    <citation type="submission" date="2018-03" db="EMBL/GenBank/DDBJ databases">
        <title>Genomic Encyclopedia of Archaeal and Bacterial Type Strains, Phase II (KMG-II): from individual species to whole genera.</title>
        <authorList>
            <person name="Goeker M."/>
        </authorList>
    </citation>
    <scope>NUCLEOTIDE SEQUENCE [LARGE SCALE GENOMIC DNA]</scope>
    <source>
        <strain evidence="18 19">DSM 44720</strain>
    </source>
</reference>
<dbReference type="InterPro" id="IPR050091">
    <property type="entry name" value="PKS_NRPS_Biosynth_Enz"/>
</dbReference>
<dbReference type="InterPro" id="IPR001227">
    <property type="entry name" value="Ac_transferase_dom_sf"/>
</dbReference>
<dbReference type="PROSITE" id="PS52019">
    <property type="entry name" value="PKS_MFAS_DH"/>
    <property type="match status" value="2"/>
</dbReference>
<evidence type="ECO:0000256" key="13">
    <source>
        <dbReference type="ARBA" id="ARBA00066981"/>
    </source>
</evidence>
<dbReference type="FunFam" id="3.40.47.10:FF:000019">
    <property type="entry name" value="Polyketide synthase type I"/>
    <property type="match status" value="2"/>
</dbReference>
<dbReference type="GO" id="GO:0047879">
    <property type="term" value="F:erythronolide synthase activity"/>
    <property type="evidence" value="ECO:0007669"/>
    <property type="project" value="UniProtKB-EC"/>
</dbReference>
<feature type="domain" description="Ketosynthase family 3 (KS3)" evidence="16">
    <location>
        <begin position="1722"/>
        <end position="2139"/>
    </location>
</feature>
<sequence>MTMDNEEKLRDYLKRATADLRTVRKRLKEVEDADHEPIAIIGMSCRYPGGVKSPEDLWDLVTGQQDAISPLPTDRGWDIEGLFGDDPEATNQSYVAKGGFLYDAAEFDPAFFGISPREALAMDPQQRLLLETSWEAFERAGIDPASVKGSKTGVYAGVMYHDYSTGLTEIPEEIGGYLSTGTAGSVASGRVAYTLGLEGPAVTIDTACSSSLVALHWAIQALRKGECTLALAGGVTVMATPGTFIEFSRQKGLAGDGRCKAFAAAADGTGWGEGAGMLLVERLSEAQRLGHPVLAVIRGSAINQDGASNGLTAPNGPSQRRVIQSALADAGLTTRQVDLVEAHGTGTKLGDPIEAQALLATYGQDRAEPLRLGSIKSNFGHTQAAAGVAGVIKMVMAVRNGVMPKTLHVDEPSPHIDWSAGAVELLTEERTWPETGEPRRAAVSSFGFSGTNAHTIIEQAPVAEEAAERTPTSGVLPWVLSARGETALRAQASQLRDHLADNPDVPVADLGHSLATTRSRFPHRAVLIGRERADFALDALADGEVSADVVEGVADVRGKVAFVFPGQGSQWVGMALELLDDNEVFRTRMAECEQALSSYVDWSLIAVLREEDGAPGFDRVDVVQPALWAVMVSLAQVWRSYGVTPAAVVGSSQGEIAAACVAGALSLDDAARVVALRSQALGALSGLGGMVSVALPSAKTRELLVRWDGKLSVATVNGPRATVVSGDNDALDELVAVCEADGVRAKRIAVDYASHSAHVEIIRDRLAELLGPVKPMAGEIPFYSTVTGKPVDGTELGSDYWYTNLRQTAEFELGVRALVERGHRFFLEMSPHPVLAMGVQDIVDDLGTEAVVIGSLRRGEGGPTRLLTSLAQAHVRGLALDWDAVFAGTGARAVELPTYPFQRQSFWLDTTGSGYGDVSSAGLTVTDHALLGAAVALPDSAGYLFTGRLSQRTHPWLADHRVSDAVLLPGTAFVELAIRAGDQVGCGVVDELTLEAPLVLGDTEAVVVRVVLEAPDETGLRGVSVYSRTEFADDDEPWTRHATGTMAADGGAAPADLTAWPPSGAEAVDTSGLYDGLAAIGLGYGPAFRGVRAAWRSGDDVFAEVALPEGAKVAGFGLHPALLDAALHAVGLGSFIEVTDTPWLPFTWTGTRLDAAGATALRVRISPVGTGSVSVVVADETGQPVASVEELVLRPVSRQVTAGPTAGRSLFRVDWQVLPLDAVETPLEEVPDVDVVPVALPASDAGAVHAAVHAVLAQAQDRLAGESRVVLLTGGGDALAAAAVRGLIRSAQTENPDRFVLVDSDGTAASERMLTAAVESGEPELELRDGVVRVPRLTRAAVSTVDEPVFRDGGRVLLTGATGVLGALLARHLVTGHGVRDLLLTSRRGLAAPGATELRDELVGLGAEVVVAACDAADRDALAALLAEHPVTSVVHTAGVLDDGVLSSLTPDRLDTVLRPKVDAVLNLDELAGDVENFVLFSSAAGTFGNAGQANYAAANAFVDAFARHRRDQGKPALSLAWGLWEQASEMTGEMADADRGRVSGGIGGLTSAEGLALFDATLASAEPVLVAMHLDTAALRGAGASVPPLLRGFTRAPGRRTASAADQAAASGLAQKLGALPVAEQLKALLDLIRTHVTAVLGFAATDTVDTSKAFRELGFDSLTAVELRNRINAATGLKLPATLVFDYPTADVLAEYLRGKLVGEAGAAVVTRAAAVADNDDRIAIVAMSCRFPGGVTNPEELWDLLAEGRDAIGGFPTDRGWNIDYLTRASNAAEGGFLYDASEFDPAFFGINPREALAMDPQQRLLLETSWEAFERAGIDPTSLRGSQTGVFAGMMYHDYGTRLTAIPEEVGGYFGTGTAGSVASGRIAYTLGLEGPAVTVDTACSSSLVALHLAVQALRSGECSLALAGGVTVMATPGTFVEFSTQGAMAPDSRCKPFAAAADGSSWGEGAGMLVVERLADARANGHPVLAILRGTAVNQDGASNGLTAPNGPSQQRVIRQALANSGLSTSDIDAVEAHGTGTRLGDPIEAQALLETYGQNRSTPVLLGAVKSNLGHTQAAAGVAGVIKMVMAMRHGVMPKTLHVDAPSPHVDWTSGSVELVTDPTPWPDHGRVRRSAVSSFGISGTNAHVVLEQADEPEVTAEPGGWSTLPWLLSGKTPEALRGQAAKLKSHLAAHPDVRPVDVAFSLATSRTLLDHRAALVAADHDELLTALDAPASGTAVAGKLAFLFTGQGSQRAGMGRELHVAFPVFAKAFDEVAALVDVRDTQEELDRTEFTQPAIFALEVALYRLVESWGIRPDFLGGHSIGEIAAAHVAGVLSLEDAAKLVNARARLMQALPAGGAMIALQANEDEVTPHLTDRVSIAAVNGPTSVVIAGDEDAALAVADHFADRKSKRLAVSHAFHSPLMEPMLDDFRAVVSTLTFHEPTIALLGGVTDPEYWVRHVREAVRFAETVTTLEAQGVRTFLEIGPDGVLTAMGQDSATEAVLVASLRKDRDEVRSLVTAIAALHTRGVEVDWSTFFAGARTVDLPTYAFQRERYWLESPAGFDDGTAVGLGLGAGNHPLLGAEVSLPESGALVFSGRLALDTHPWLADHAVAGTVLLPGTAFVEMALQAGAQADCDLLEELTLEAPLVLPAHGGVALRVMVGEEESGRRTLTVFSRTAADGPWTRHATGTLGTSAADTDADLSAWPPAGAEPVAVDGLYDDFAALGLEYGPVFQGLRSAWRHGDEVFAEVSLDADTTAFGLHPALLDAALHAIRFGDFLSDGEGTRLPFSFGGVRLHAVGAGELRVRMSGAGTDTVSLLVADTTGAPVASIDSLVLLPVALAPAATDSLFHVEWVPVTATARTGGFVVVEVSGTVSEAVHAALATVREHVESDTTVVFATRGAVAVRPGDDVTDLAGAAVRGLVRSAQSEHPGRFVLVDLPAGVEVVTVADEPEIAVRDGAVLAPRLTRTPSDVDGEPVFGAEGTVLVTGASGGLGSLFARHLVTGHGVTDLLLASRRGADAPGAAELHTELVGLGAKVEFAACDVADRAAVAELLAAHPVKAVVHTAGVLDDATIGSMTAEQVDRVLRPKVDAVANLHELAGDVDAFVVFSSAAGTFGTPGQGNYAAANAYLDAVAQQRRARGQAGLSLAWGLWDDLGGMTADEARLKRSGVAALGVAEGLALFDRAARGPHAVAVPMRLDTAGLRGAGPELPALLRGFARTTTRRAASTDVRLDLRGLSTEDRAAALLDAVLTHTAAVLGYGAKKVEPDQQFVELGFDSLTSVELRNVLNAVTGLRLPPTLLFDHPTPALVAEHLGREVDVPADQVATAAPAGTLGLLSKQANASGRGEDFMGLLMAVSEFRPSFTGPEDLPEPLHTVRLAKGDAGPGLVCFPPILANSGAQVYARFAASLRDERDVSVVSTPGFLRGELVPASVDAVVRAQARAVLDHAEGKPFVLVGHSSGGTLAHGVAAHLESLGTPAEALVLMDIFRHDREALSRVHPEVVGGAGEAAAAEEDATLLDDQRLTAMGAYCRVYAGWRPTPIATPTLLVRASEPLPGMDPTAEWRSTWDFEHAVLDAPGTHFSMMREHAGTTAAAVHGWLVENFPEQG</sequence>
<accession>A0A2T0SM61</accession>
<dbReference type="SUPFAM" id="SSF51735">
    <property type="entry name" value="NAD(P)-binding Rossmann-fold domains"/>
    <property type="match status" value="4"/>
</dbReference>
<keyword evidence="4 18" id="KW-0808">Transferase</keyword>
<name>A0A2T0SM61_9PSEU</name>
<dbReference type="Pfam" id="PF00109">
    <property type="entry name" value="ketoacyl-synt"/>
    <property type="match status" value="2"/>
</dbReference>
<dbReference type="InterPro" id="IPR020807">
    <property type="entry name" value="PKS_DH"/>
</dbReference>
<dbReference type="SMART" id="SM00823">
    <property type="entry name" value="PKS_PP"/>
    <property type="match status" value="2"/>
</dbReference>
<proteinExistence type="predicted"/>
<dbReference type="GO" id="GO:0004315">
    <property type="term" value="F:3-oxoacyl-[acyl-carrier-protein] synthase activity"/>
    <property type="evidence" value="ECO:0007669"/>
    <property type="project" value="InterPro"/>
</dbReference>
<dbReference type="Gene3D" id="3.40.366.10">
    <property type="entry name" value="Malonyl-Coenzyme A Acyl Carrier Protein, domain 2"/>
    <property type="match status" value="2"/>
</dbReference>
<dbReference type="PROSITE" id="PS00012">
    <property type="entry name" value="PHOSPHOPANTETHEINE"/>
    <property type="match status" value="1"/>
</dbReference>
<dbReference type="FunFam" id="1.10.1200.10:FF:000007">
    <property type="entry name" value="Probable polyketide synthase pks17"/>
    <property type="match status" value="1"/>
</dbReference>
<dbReference type="GO" id="GO:0006633">
    <property type="term" value="P:fatty acid biosynthetic process"/>
    <property type="evidence" value="ECO:0007669"/>
    <property type="project" value="InterPro"/>
</dbReference>
<feature type="domain" description="Carrier" evidence="15">
    <location>
        <begin position="3235"/>
        <end position="3312"/>
    </location>
</feature>
<dbReference type="GO" id="GO:0033068">
    <property type="term" value="P:macrolide biosynthetic process"/>
    <property type="evidence" value="ECO:0007669"/>
    <property type="project" value="UniProtKB-ARBA"/>
</dbReference>
<dbReference type="PROSITE" id="PS50075">
    <property type="entry name" value="CARRIER"/>
    <property type="match status" value="2"/>
</dbReference>
<evidence type="ECO:0000256" key="4">
    <source>
        <dbReference type="ARBA" id="ARBA00022679"/>
    </source>
</evidence>
<dbReference type="InterPro" id="IPR057326">
    <property type="entry name" value="KR_dom"/>
</dbReference>
<feature type="domain" description="Carrier" evidence="15">
    <location>
        <begin position="1628"/>
        <end position="1703"/>
    </location>
</feature>
<dbReference type="InterPro" id="IPR036736">
    <property type="entry name" value="ACP-like_sf"/>
</dbReference>
<dbReference type="InterPro" id="IPR016039">
    <property type="entry name" value="Thiolase-like"/>
</dbReference>
<evidence type="ECO:0000256" key="10">
    <source>
        <dbReference type="ARBA" id="ARBA00060158"/>
    </source>
</evidence>
<feature type="domain" description="PKS/mFAS DH" evidence="17">
    <location>
        <begin position="2568"/>
        <end position="2836"/>
    </location>
</feature>
<dbReference type="SUPFAM" id="SSF53901">
    <property type="entry name" value="Thiolase-like"/>
    <property type="match status" value="2"/>
</dbReference>